<keyword evidence="2" id="KW-1185">Reference proteome</keyword>
<name>A0A091D2N8_FUKDA</name>
<sequence>MPSKRGRLEMKITEMQELGREKFDITRQEMVAGGQGHCPLWGARPVPPPPVPQLLQNQLHTAQEGPKERSWAVLKEEQPEPATLIFAAISAD</sequence>
<organism evidence="1 2">
    <name type="scientific">Fukomys damarensis</name>
    <name type="common">Damaraland mole rat</name>
    <name type="synonym">Cryptomys damarensis</name>
    <dbReference type="NCBI Taxonomy" id="885580"/>
    <lineage>
        <taxon>Eukaryota</taxon>
        <taxon>Metazoa</taxon>
        <taxon>Chordata</taxon>
        <taxon>Craniata</taxon>
        <taxon>Vertebrata</taxon>
        <taxon>Euteleostomi</taxon>
        <taxon>Mammalia</taxon>
        <taxon>Eutheria</taxon>
        <taxon>Euarchontoglires</taxon>
        <taxon>Glires</taxon>
        <taxon>Rodentia</taxon>
        <taxon>Hystricomorpha</taxon>
        <taxon>Bathyergidae</taxon>
        <taxon>Fukomys</taxon>
    </lineage>
</organism>
<dbReference type="EMBL" id="KN123190">
    <property type="protein sequence ID" value="KFO26374.1"/>
    <property type="molecule type" value="Genomic_DNA"/>
</dbReference>
<dbReference type="AlphaFoldDB" id="A0A091D2N8"/>
<proteinExistence type="predicted"/>
<reference evidence="1 2" key="1">
    <citation type="submission" date="2013-11" db="EMBL/GenBank/DDBJ databases">
        <title>The Damaraland mole rat (Fukomys damarensis) genome and evolution of African mole rats.</title>
        <authorList>
            <person name="Gladyshev V.N."/>
            <person name="Fang X."/>
        </authorList>
    </citation>
    <scope>NUCLEOTIDE SEQUENCE [LARGE SCALE GENOMIC DNA]</scope>
    <source>
        <tissue evidence="1">Liver</tissue>
    </source>
</reference>
<protein>
    <submittedName>
        <fullName evidence="1">Uncharacterized protein</fullName>
    </submittedName>
</protein>
<evidence type="ECO:0000313" key="2">
    <source>
        <dbReference type="Proteomes" id="UP000028990"/>
    </source>
</evidence>
<evidence type="ECO:0000313" key="1">
    <source>
        <dbReference type="EMBL" id="KFO26374.1"/>
    </source>
</evidence>
<dbReference type="Proteomes" id="UP000028990">
    <property type="component" value="Unassembled WGS sequence"/>
</dbReference>
<gene>
    <name evidence="1" type="ORF">H920_12252</name>
</gene>
<accession>A0A091D2N8</accession>